<reference evidence="2" key="1">
    <citation type="journal article" date="2019" name="Toxins">
        <title>Detection of Abrin-Like and Prepropulchellin-Like Toxin Genes and Transcripts Using Whole Genome Sequencing and Full-Length Transcript Sequencing of Abrus precatorius.</title>
        <authorList>
            <person name="Hovde B.T."/>
            <person name="Daligault H.E."/>
            <person name="Hanschen E.R."/>
            <person name="Kunde Y.A."/>
            <person name="Johnson M.B."/>
            <person name="Starkenburg S.R."/>
            <person name="Johnson S.L."/>
        </authorList>
    </citation>
    <scope>NUCLEOTIDE SEQUENCE [LARGE SCALE GENOMIC DNA]</scope>
</reference>
<sequence>MATMREAAGVDMISQLPDEVLCHILSFLQSKESIATCLLSKRWRFLWTMVPTFDFVCSSSIPPTFGLVCSSSIVKTKPQDKFLSLRKTQRITRFRLKCKNHRCCSPLIQKWISSAVDGKVEHLNISLAPEQVVFTLSCNPLFTCTTIVTMKLKGYFRLSVPSDINLPSLRNLHLDVVKCYPNFKKIILSGSPILKEFYLKEIRHPYEMSDSRYELWKIVRNPRGTLLARKNACIDLVIQSDYDFIKDYFENHWENIVKANVHMTVPDIRCHCFYPCAVSFLYRLRCVESLSLRDFTEWTMDSSTPQVPQFPNLVHLQLHLRHPSSLFSKINPKLCPKLQQVEVKLDSEDERY</sequence>
<dbReference type="AlphaFoldDB" id="A0A8B8MJ44"/>
<evidence type="ECO:0000259" key="1">
    <source>
        <dbReference type="PROSITE" id="PS50181"/>
    </source>
</evidence>
<dbReference type="CDD" id="cd22160">
    <property type="entry name" value="F-box_AtFBL13-like"/>
    <property type="match status" value="1"/>
</dbReference>
<name>A0A8B8MJ44_ABRPR</name>
<dbReference type="Proteomes" id="UP000694853">
    <property type="component" value="Unplaced"/>
</dbReference>
<organism evidence="2 3">
    <name type="scientific">Abrus precatorius</name>
    <name type="common">Indian licorice</name>
    <name type="synonym">Glycine abrus</name>
    <dbReference type="NCBI Taxonomy" id="3816"/>
    <lineage>
        <taxon>Eukaryota</taxon>
        <taxon>Viridiplantae</taxon>
        <taxon>Streptophyta</taxon>
        <taxon>Embryophyta</taxon>
        <taxon>Tracheophyta</taxon>
        <taxon>Spermatophyta</taxon>
        <taxon>Magnoliopsida</taxon>
        <taxon>eudicotyledons</taxon>
        <taxon>Gunneridae</taxon>
        <taxon>Pentapetalae</taxon>
        <taxon>rosids</taxon>
        <taxon>fabids</taxon>
        <taxon>Fabales</taxon>
        <taxon>Fabaceae</taxon>
        <taxon>Papilionoideae</taxon>
        <taxon>50 kb inversion clade</taxon>
        <taxon>NPAAA clade</taxon>
        <taxon>indigoferoid/millettioid clade</taxon>
        <taxon>Abreae</taxon>
        <taxon>Abrus</taxon>
    </lineage>
</organism>
<evidence type="ECO:0000313" key="2">
    <source>
        <dbReference type="Proteomes" id="UP000694853"/>
    </source>
</evidence>
<feature type="domain" description="F-box" evidence="1">
    <location>
        <begin position="10"/>
        <end position="46"/>
    </location>
</feature>
<dbReference type="PROSITE" id="PS50181">
    <property type="entry name" value="FBOX"/>
    <property type="match status" value="1"/>
</dbReference>
<reference evidence="3" key="2">
    <citation type="submission" date="2025-08" db="UniProtKB">
        <authorList>
            <consortium name="RefSeq"/>
        </authorList>
    </citation>
    <scope>IDENTIFICATION</scope>
    <source>
        <tissue evidence="3">Young leaves</tissue>
    </source>
</reference>
<protein>
    <submittedName>
        <fullName evidence="3">FBD-associated F-box protein At2g26860-like</fullName>
    </submittedName>
</protein>
<dbReference type="InterPro" id="IPR053781">
    <property type="entry name" value="F-box_AtFBL13-like"/>
</dbReference>
<keyword evidence="2" id="KW-1185">Reference proteome</keyword>
<accession>A0A8B8MJ44</accession>
<proteinExistence type="predicted"/>
<dbReference type="InterPro" id="IPR001810">
    <property type="entry name" value="F-box_dom"/>
</dbReference>
<dbReference type="KEGG" id="aprc:113874585"/>
<dbReference type="PANTHER" id="PTHR31900:SF34">
    <property type="entry name" value="EMB|CAB62440.1-RELATED"/>
    <property type="match status" value="1"/>
</dbReference>
<dbReference type="Gene3D" id="1.20.1280.50">
    <property type="match status" value="1"/>
</dbReference>
<dbReference type="InterPro" id="IPR050232">
    <property type="entry name" value="FBL13/AtMIF1-like"/>
</dbReference>
<dbReference type="SUPFAM" id="SSF81383">
    <property type="entry name" value="F-box domain"/>
    <property type="match status" value="1"/>
</dbReference>
<dbReference type="RefSeq" id="XP_027368605.1">
    <property type="nucleotide sequence ID" value="XM_027512804.1"/>
</dbReference>
<dbReference type="SMART" id="SM00256">
    <property type="entry name" value="FBOX"/>
    <property type="match status" value="1"/>
</dbReference>
<dbReference type="Pfam" id="PF00646">
    <property type="entry name" value="F-box"/>
    <property type="match status" value="1"/>
</dbReference>
<dbReference type="InterPro" id="IPR036047">
    <property type="entry name" value="F-box-like_dom_sf"/>
</dbReference>
<gene>
    <name evidence="3" type="primary">LOC113874585</name>
</gene>
<dbReference type="PANTHER" id="PTHR31900">
    <property type="entry name" value="F-BOX/RNI SUPERFAMILY PROTEIN-RELATED"/>
    <property type="match status" value="1"/>
</dbReference>
<evidence type="ECO:0000313" key="3">
    <source>
        <dbReference type="RefSeq" id="XP_027368605.1"/>
    </source>
</evidence>
<dbReference type="OrthoDB" id="1434696at2759"/>
<dbReference type="GeneID" id="113874585"/>